<proteinExistence type="inferred from homology"/>
<dbReference type="PROSITE" id="PS51272">
    <property type="entry name" value="SLH"/>
    <property type="match status" value="1"/>
</dbReference>
<name>A0ABY5AU86_9CYAN</name>
<protein>
    <submittedName>
        <fullName evidence="5">Iron uptake porin</fullName>
    </submittedName>
</protein>
<dbReference type="PANTHER" id="PTHR43308">
    <property type="entry name" value="OUTER MEMBRANE PROTEIN ALPHA-RELATED"/>
    <property type="match status" value="1"/>
</dbReference>
<dbReference type="PANTHER" id="PTHR43308:SF1">
    <property type="entry name" value="OUTER MEMBRANE PROTEIN ALPHA"/>
    <property type="match status" value="1"/>
</dbReference>
<dbReference type="InterPro" id="IPR001119">
    <property type="entry name" value="SLH_dom"/>
</dbReference>
<dbReference type="NCBIfam" id="NF033921">
    <property type="entry name" value="por_somb"/>
    <property type="match status" value="1"/>
</dbReference>
<dbReference type="InterPro" id="IPR038673">
    <property type="entry name" value="OprB_sf"/>
</dbReference>
<evidence type="ECO:0000256" key="1">
    <source>
        <dbReference type="ARBA" id="ARBA00008769"/>
    </source>
</evidence>
<dbReference type="InterPro" id="IPR047684">
    <property type="entry name" value="Por_som-like"/>
</dbReference>
<sequence>MQRWLMDIWEQGGPWITSIGVSLMVFQGASPAWGKGIDPAIDSALPLKSITSVSELSDVEPTDWAYQALQSLIERYGCVTGLPGGRFEGRRSLTRYEFAAALNRCFEALVQGPSLEISQEDLATLERLQQDFQAELSTVSGRVETLSSRIADLEAQEFSPTLVMGGESIFALSAGFGGDREQSEATNPVLTHLTRLGFVSSFTGRDRLRFEFQASNFANRGFATPSGFNTDMALLSFQGNTNNRVQLSRLEYRFALSDRFVVTARPVGFSLSSVLTANSPYFDAGRGAISRFAEASPAFKLGRLDAGGGFDWLVSNNVRLQAAYGVRNANRPEEGRGVFNSDHSAFGVQLFLRPAPSLLTGISYVNAYSSNGRLDTFTGSFLADTNSFINEPARIQGVNATLQWRPAGRLTFSTWGTWLFSNAVNSDRSATTTSYLFGISYSEPFERQGDLLALLVGQPLRVVSGTGLPFGEDEDTSLHFELFYRLRVSDRISITPGVFVVTNPEHNADNPALVVGTIRTTFRF</sequence>
<feature type="coiled-coil region" evidence="3">
    <location>
        <begin position="115"/>
        <end position="156"/>
    </location>
</feature>
<feature type="domain" description="SLH" evidence="4">
    <location>
        <begin position="52"/>
        <end position="116"/>
    </location>
</feature>
<dbReference type="RefSeq" id="WP_252664751.1">
    <property type="nucleotide sequence ID" value="NZ_CP098611.1"/>
</dbReference>
<keyword evidence="3" id="KW-0175">Coiled coil</keyword>
<comment type="similarity">
    <text evidence="1 2">Belongs to the OprB family.</text>
</comment>
<evidence type="ECO:0000313" key="5">
    <source>
        <dbReference type="EMBL" id="USR92600.1"/>
    </source>
</evidence>
<evidence type="ECO:0000259" key="4">
    <source>
        <dbReference type="PROSITE" id="PS51272"/>
    </source>
</evidence>
<dbReference type="Proteomes" id="UP001056708">
    <property type="component" value="Chromosome"/>
</dbReference>
<reference evidence="5" key="1">
    <citation type="submission" date="2022-06" db="EMBL/GenBank/DDBJ databases">
        <title>Genome sequence of Phormidium yuhuli AB48 isolated from an industrial photobioreactor environment.</title>
        <authorList>
            <person name="Qiu Y."/>
            <person name="Noonan A.J.C."/>
            <person name="Dofher K."/>
            <person name="Koch M."/>
            <person name="Kieft B."/>
            <person name="Lin X."/>
            <person name="Ziels R.M."/>
            <person name="Hallam S.J."/>
        </authorList>
    </citation>
    <scope>NUCLEOTIDE SEQUENCE</scope>
    <source>
        <strain evidence="5">AB48</strain>
    </source>
</reference>
<accession>A0ABY5AU86</accession>
<evidence type="ECO:0000256" key="2">
    <source>
        <dbReference type="RuleBase" id="RU363072"/>
    </source>
</evidence>
<evidence type="ECO:0000313" key="6">
    <source>
        <dbReference type="Proteomes" id="UP001056708"/>
    </source>
</evidence>
<gene>
    <name evidence="5" type="ORF">NEA10_07745</name>
</gene>
<keyword evidence="6" id="KW-1185">Reference proteome</keyword>
<evidence type="ECO:0000256" key="3">
    <source>
        <dbReference type="SAM" id="Coils"/>
    </source>
</evidence>
<organism evidence="5 6">
    <name type="scientific">Phormidium yuhuli AB48</name>
    <dbReference type="NCBI Taxonomy" id="2940671"/>
    <lineage>
        <taxon>Bacteria</taxon>
        <taxon>Bacillati</taxon>
        <taxon>Cyanobacteriota</taxon>
        <taxon>Cyanophyceae</taxon>
        <taxon>Oscillatoriophycideae</taxon>
        <taxon>Oscillatoriales</taxon>
        <taxon>Oscillatoriaceae</taxon>
        <taxon>Phormidium</taxon>
        <taxon>Phormidium yuhuli</taxon>
    </lineage>
</organism>
<dbReference type="EMBL" id="CP098611">
    <property type="protein sequence ID" value="USR92600.1"/>
    <property type="molecule type" value="Genomic_DNA"/>
</dbReference>
<dbReference type="Gene3D" id="2.40.160.180">
    <property type="entry name" value="Carbohydrate-selective porin OprB"/>
    <property type="match status" value="1"/>
</dbReference>
<dbReference type="InterPro" id="IPR051465">
    <property type="entry name" value="Cell_Envelope_Struct_Comp"/>
</dbReference>
<dbReference type="InterPro" id="IPR007049">
    <property type="entry name" value="Carb-sel_porin_OprB"/>
</dbReference>
<dbReference type="Pfam" id="PF04966">
    <property type="entry name" value="OprB"/>
    <property type="match status" value="1"/>
</dbReference>